<feature type="transmembrane region" description="Helical" evidence="3">
    <location>
        <begin position="118"/>
        <end position="136"/>
    </location>
</feature>
<feature type="domain" description="Major facilitator superfamily (MFS) profile" evidence="4">
    <location>
        <begin position="42"/>
        <end position="466"/>
    </location>
</feature>
<feature type="transmembrane region" description="Helical" evidence="3">
    <location>
        <begin position="44"/>
        <end position="66"/>
    </location>
</feature>
<dbReference type="OrthoDB" id="6499973at2759"/>
<dbReference type="PANTHER" id="PTHR11360:SF284">
    <property type="entry name" value="EG:103B4.3 PROTEIN-RELATED"/>
    <property type="match status" value="1"/>
</dbReference>
<dbReference type="EMBL" id="CDHN01000004">
    <property type="protein sequence ID" value="CEJ91930.1"/>
    <property type="molecule type" value="Genomic_DNA"/>
</dbReference>
<feature type="transmembrane region" description="Helical" evidence="3">
    <location>
        <begin position="364"/>
        <end position="388"/>
    </location>
</feature>
<dbReference type="Gene3D" id="1.20.1250.20">
    <property type="entry name" value="MFS general substrate transporter like domains"/>
    <property type="match status" value="2"/>
</dbReference>
<reference evidence="5 6" key="1">
    <citation type="journal article" date="2015" name="Genome Announc.">
        <title>Draft Genome Sequence and Gene Annotation of the Entomopathogenic Fungus Verticillium hemipterigenum.</title>
        <authorList>
            <person name="Horn F."/>
            <person name="Habel A."/>
            <person name="Scharf D.H."/>
            <person name="Dworschak J."/>
            <person name="Brakhage A.A."/>
            <person name="Guthke R."/>
            <person name="Hertweck C."/>
            <person name="Linde J."/>
        </authorList>
    </citation>
    <scope>NUCLEOTIDE SEQUENCE [LARGE SCALE GENOMIC DNA]</scope>
</reference>
<dbReference type="SUPFAM" id="SSF103473">
    <property type="entry name" value="MFS general substrate transporter"/>
    <property type="match status" value="1"/>
</dbReference>
<accession>A0A0A1TLM8</accession>
<evidence type="ECO:0000256" key="3">
    <source>
        <dbReference type="SAM" id="Phobius"/>
    </source>
</evidence>
<evidence type="ECO:0000313" key="6">
    <source>
        <dbReference type="Proteomes" id="UP000039046"/>
    </source>
</evidence>
<proteinExistence type="inferred from homology"/>
<evidence type="ECO:0000313" key="5">
    <source>
        <dbReference type="EMBL" id="CEJ91930.1"/>
    </source>
</evidence>
<dbReference type="AlphaFoldDB" id="A0A0A1TLM8"/>
<gene>
    <name evidence="5" type="ORF">VHEMI07612</name>
</gene>
<dbReference type="InterPro" id="IPR050327">
    <property type="entry name" value="Proton-linked_MCT"/>
</dbReference>
<feature type="transmembrane region" description="Helical" evidence="3">
    <location>
        <begin position="434"/>
        <end position="456"/>
    </location>
</feature>
<evidence type="ECO:0000256" key="2">
    <source>
        <dbReference type="ARBA" id="ARBA00006727"/>
    </source>
</evidence>
<organism evidence="5 6">
    <name type="scientific">[Torrubiella] hemipterigena</name>
    <dbReference type="NCBI Taxonomy" id="1531966"/>
    <lineage>
        <taxon>Eukaryota</taxon>
        <taxon>Fungi</taxon>
        <taxon>Dikarya</taxon>
        <taxon>Ascomycota</taxon>
        <taxon>Pezizomycotina</taxon>
        <taxon>Sordariomycetes</taxon>
        <taxon>Hypocreomycetidae</taxon>
        <taxon>Hypocreales</taxon>
        <taxon>Clavicipitaceae</taxon>
        <taxon>Clavicipitaceae incertae sedis</taxon>
        <taxon>'Torrubiella' clade</taxon>
    </lineage>
</organism>
<evidence type="ECO:0000259" key="4">
    <source>
        <dbReference type="PROSITE" id="PS50850"/>
    </source>
</evidence>
<comment type="subcellular location">
    <subcellularLocation>
        <location evidence="1">Membrane</location>
        <topology evidence="1">Multi-pass membrane protein</topology>
    </subcellularLocation>
</comment>
<dbReference type="Pfam" id="PF07690">
    <property type="entry name" value="MFS_1"/>
    <property type="match status" value="1"/>
</dbReference>
<keyword evidence="3" id="KW-0472">Membrane</keyword>
<keyword evidence="3" id="KW-1133">Transmembrane helix</keyword>
<dbReference type="Proteomes" id="UP000039046">
    <property type="component" value="Unassembled WGS sequence"/>
</dbReference>
<protein>
    <recommendedName>
        <fullName evidence="4">Major facilitator superfamily (MFS) profile domain-containing protein</fullName>
    </recommendedName>
</protein>
<dbReference type="HOGENOM" id="CLU_001265_1_2_1"/>
<feature type="transmembrane region" description="Helical" evidence="3">
    <location>
        <begin position="175"/>
        <end position="196"/>
    </location>
</feature>
<dbReference type="PROSITE" id="PS50850">
    <property type="entry name" value="MFS"/>
    <property type="match status" value="1"/>
</dbReference>
<feature type="transmembrane region" description="Helical" evidence="3">
    <location>
        <begin position="148"/>
        <end position="169"/>
    </location>
</feature>
<feature type="transmembrane region" description="Helical" evidence="3">
    <location>
        <begin position="208"/>
        <end position="227"/>
    </location>
</feature>
<keyword evidence="3" id="KW-0812">Transmembrane</keyword>
<dbReference type="GO" id="GO:0016020">
    <property type="term" value="C:membrane"/>
    <property type="evidence" value="ECO:0007669"/>
    <property type="project" value="UniProtKB-SubCell"/>
</dbReference>
<feature type="transmembrane region" description="Helical" evidence="3">
    <location>
        <begin position="400"/>
        <end position="422"/>
    </location>
</feature>
<dbReference type="InterPro" id="IPR020846">
    <property type="entry name" value="MFS_dom"/>
</dbReference>
<dbReference type="InterPro" id="IPR011701">
    <property type="entry name" value="MFS"/>
</dbReference>
<dbReference type="InterPro" id="IPR036259">
    <property type="entry name" value="MFS_trans_sf"/>
</dbReference>
<dbReference type="PANTHER" id="PTHR11360">
    <property type="entry name" value="MONOCARBOXYLATE TRANSPORTER"/>
    <property type="match status" value="1"/>
</dbReference>
<keyword evidence="6" id="KW-1185">Reference proteome</keyword>
<dbReference type="GO" id="GO:0022857">
    <property type="term" value="F:transmembrane transporter activity"/>
    <property type="evidence" value="ECO:0007669"/>
    <property type="project" value="InterPro"/>
</dbReference>
<name>A0A0A1TLM8_9HYPO</name>
<sequence>MRQVQTRMAALNRQDLEQLDLQHDTQENQDDCNNALHSKWRRPLIIIAAFMLNFSGCGLLFSWGIYQAHYEEMSKSSNNPFSKATSADITLIGSIAASLTKLCAPLAVAWSKEFTPRAVILTGGILYGVASVLASFSKDLWQFQLTQGLLIGIATCLSFMPSMAVPPAWFNKNRALSMGVISSGTGIGGLVWSPILSICIRDLGYRDTLRLTGCVCSVLICISALALDWEPEMAGKFHAERSKGTLLSRLLYIQFPSKRVAFSRKFAAQSLNAALQSAAYYTPVFYIASYSKSLGYSDFQGSNFTSLSNACNAMGKIVVGFIADRIGRLDSFCITTLLSSVSTAGLWVPSSAIGNYNILLSRGLFIGFTVIYGLFASAYIGLFSPALFEIFGAKDQPRVVGFMYMLQGAAGLIGTPVAGALIRGQDAASPPGNYLHMAIFTGALMIASVMCVLWAWMEVLQERRNKSVE</sequence>
<evidence type="ECO:0000256" key="1">
    <source>
        <dbReference type="ARBA" id="ARBA00004141"/>
    </source>
</evidence>
<comment type="similarity">
    <text evidence="2">Belongs to the major facilitator superfamily. Monocarboxylate porter (TC 2.A.1.13) family.</text>
</comment>